<name>A0A2P6P415_ROSCH</name>
<evidence type="ECO:0000313" key="3">
    <source>
        <dbReference type="Proteomes" id="UP000238479"/>
    </source>
</evidence>
<gene>
    <name evidence="2" type="ORF">RchiOBHm_Chr7g0186551</name>
</gene>
<protein>
    <submittedName>
        <fullName evidence="2">Uncharacterized protein</fullName>
    </submittedName>
</protein>
<dbReference type="EMBL" id="PDCK01000045">
    <property type="protein sequence ID" value="PRQ16652.1"/>
    <property type="molecule type" value="Genomic_DNA"/>
</dbReference>
<dbReference type="Proteomes" id="UP000238479">
    <property type="component" value="Chromosome 7"/>
</dbReference>
<accession>A0A2P6P415</accession>
<dbReference type="AlphaFoldDB" id="A0A2P6P415"/>
<evidence type="ECO:0000313" key="2">
    <source>
        <dbReference type="EMBL" id="PRQ16652.1"/>
    </source>
</evidence>
<evidence type="ECO:0000256" key="1">
    <source>
        <dbReference type="SAM" id="SignalP"/>
    </source>
</evidence>
<feature type="chain" id="PRO_5015116483" evidence="1">
    <location>
        <begin position="23"/>
        <end position="58"/>
    </location>
</feature>
<dbReference type="Gramene" id="PRQ16652">
    <property type="protein sequence ID" value="PRQ16652"/>
    <property type="gene ID" value="RchiOBHm_Chr7g0186551"/>
</dbReference>
<comment type="caution">
    <text evidence="2">The sequence shown here is derived from an EMBL/GenBank/DDBJ whole genome shotgun (WGS) entry which is preliminary data.</text>
</comment>
<reference evidence="2 3" key="1">
    <citation type="journal article" date="2018" name="Nat. Genet.">
        <title>The Rosa genome provides new insights in the design of modern roses.</title>
        <authorList>
            <person name="Bendahmane M."/>
        </authorList>
    </citation>
    <scope>NUCLEOTIDE SEQUENCE [LARGE SCALE GENOMIC DNA]</scope>
    <source>
        <strain evidence="3">cv. Old Blush</strain>
    </source>
</reference>
<organism evidence="2 3">
    <name type="scientific">Rosa chinensis</name>
    <name type="common">China rose</name>
    <dbReference type="NCBI Taxonomy" id="74649"/>
    <lineage>
        <taxon>Eukaryota</taxon>
        <taxon>Viridiplantae</taxon>
        <taxon>Streptophyta</taxon>
        <taxon>Embryophyta</taxon>
        <taxon>Tracheophyta</taxon>
        <taxon>Spermatophyta</taxon>
        <taxon>Magnoliopsida</taxon>
        <taxon>eudicotyledons</taxon>
        <taxon>Gunneridae</taxon>
        <taxon>Pentapetalae</taxon>
        <taxon>rosids</taxon>
        <taxon>fabids</taxon>
        <taxon>Rosales</taxon>
        <taxon>Rosaceae</taxon>
        <taxon>Rosoideae</taxon>
        <taxon>Rosoideae incertae sedis</taxon>
        <taxon>Rosa</taxon>
    </lineage>
</organism>
<feature type="signal peptide" evidence="1">
    <location>
        <begin position="1"/>
        <end position="22"/>
    </location>
</feature>
<sequence length="58" mass="6733">MIINLIILWSSSFLMIAEIAFQLDQCMQLWKVLALKLEEEISAFSIQLFKVISAKFLL</sequence>
<keyword evidence="3" id="KW-1185">Reference proteome</keyword>
<proteinExistence type="predicted"/>
<keyword evidence="1" id="KW-0732">Signal</keyword>